<keyword evidence="1" id="KW-0472">Membrane</keyword>
<dbReference type="AlphaFoldDB" id="A0A4Y2MKU1"/>
<sequence>MSAGVVHAMSGSLEAALSLWSKRHFQNSPYKDWLCRRWIQLQLSSILGRFLFLGSEESYFGISAMAAFVLLSTVLKNLVASFLK</sequence>
<feature type="transmembrane region" description="Helical" evidence="1">
    <location>
        <begin position="59"/>
        <end position="79"/>
    </location>
</feature>
<gene>
    <name evidence="2" type="ORF">AVEN_46579_1</name>
</gene>
<proteinExistence type="predicted"/>
<keyword evidence="1" id="KW-1133">Transmembrane helix</keyword>
<organism evidence="2 3">
    <name type="scientific">Araneus ventricosus</name>
    <name type="common">Orbweaver spider</name>
    <name type="synonym">Epeira ventricosa</name>
    <dbReference type="NCBI Taxonomy" id="182803"/>
    <lineage>
        <taxon>Eukaryota</taxon>
        <taxon>Metazoa</taxon>
        <taxon>Ecdysozoa</taxon>
        <taxon>Arthropoda</taxon>
        <taxon>Chelicerata</taxon>
        <taxon>Arachnida</taxon>
        <taxon>Araneae</taxon>
        <taxon>Araneomorphae</taxon>
        <taxon>Entelegynae</taxon>
        <taxon>Araneoidea</taxon>
        <taxon>Araneidae</taxon>
        <taxon>Araneus</taxon>
    </lineage>
</organism>
<evidence type="ECO:0000256" key="1">
    <source>
        <dbReference type="SAM" id="Phobius"/>
    </source>
</evidence>
<evidence type="ECO:0000313" key="3">
    <source>
        <dbReference type="Proteomes" id="UP000499080"/>
    </source>
</evidence>
<dbReference type="Proteomes" id="UP000499080">
    <property type="component" value="Unassembled WGS sequence"/>
</dbReference>
<keyword evidence="3" id="KW-1185">Reference proteome</keyword>
<accession>A0A4Y2MKU1</accession>
<protein>
    <submittedName>
        <fullName evidence="2">Uncharacterized protein</fullName>
    </submittedName>
</protein>
<reference evidence="2 3" key="1">
    <citation type="journal article" date="2019" name="Sci. Rep.">
        <title>Orb-weaving spider Araneus ventricosus genome elucidates the spidroin gene catalogue.</title>
        <authorList>
            <person name="Kono N."/>
            <person name="Nakamura H."/>
            <person name="Ohtoshi R."/>
            <person name="Moran D.A.P."/>
            <person name="Shinohara A."/>
            <person name="Yoshida Y."/>
            <person name="Fujiwara M."/>
            <person name="Mori M."/>
            <person name="Tomita M."/>
            <person name="Arakawa K."/>
        </authorList>
    </citation>
    <scope>NUCLEOTIDE SEQUENCE [LARGE SCALE GENOMIC DNA]</scope>
</reference>
<comment type="caution">
    <text evidence="2">The sequence shown here is derived from an EMBL/GenBank/DDBJ whole genome shotgun (WGS) entry which is preliminary data.</text>
</comment>
<keyword evidence="1" id="KW-0812">Transmembrane</keyword>
<name>A0A4Y2MKU1_ARAVE</name>
<evidence type="ECO:0000313" key="2">
    <source>
        <dbReference type="EMBL" id="GBN27189.1"/>
    </source>
</evidence>
<dbReference type="EMBL" id="BGPR01007484">
    <property type="protein sequence ID" value="GBN27189.1"/>
    <property type="molecule type" value="Genomic_DNA"/>
</dbReference>